<keyword evidence="4" id="KW-0393">Immunoglobulin domain</keyword>
<dbReference type="SUPFAM" id="SSF48726">
    <property type="entry name" value="Immunoglobulin"/>
    <property type="match status" value="1"/>
</dbReference>
<dbReference type="Pfam" id="PF13927">
    <property type="entry name" value="Ig_3"/>
    <property type="match status" value="1"/>
</dbReference>
<keyword evidence="1 5" id="KW-0732">Signal</keyword>
<keyword evidence="8" id="KW-1185">Reference proteome</keyword>
<dbReference type="InterPro" id="IPR013783">
    <property type="entry name" value="Ig-like_fold"/>
</dbReference>
<comment type="caution">
    <text evidence="7">The sequence shown here is derived from an EMBL/GenBank/DDBJ whole genome shotgun (WGS) entry which is preliminary data.</text>
</comment>
<evidence type="ECO:0000256" key="5">
    <source>
        <dbReference type="SAM" id="SignalP"/>
    </source>
</evidence>
<dbReference type="Proteomes" id="UP000828390">
    <property type="component" value="Unassembled WGS sequence"/>
</dbReference>
<name>A0A9D4H560_DREPO</name>
<reference evidence="7" key="1">
    <citation type="journal article" date="2019" name="bioRxiv">
        <title>The Genome of the Zebra Mussel, Dreissena polymorpha: A Resource for Invasive Species Research.</title>
        <authorList>
            <person name="McCartney M.A."/>
            <person name="Auch B."/>
            <person name="Kono T."/>
            <person name="Mallez S."/>
            <person name="Zhang Y."/>
            <person name="Obille A."/>
            <person name="Becker A."/>
            <person name="Abrahante J.E."/>
            <person name="Garbe J."/>
            <person name="Badalamenti J.P."/>
            <person name="Herman A."/>
            <person name="Mangelson H."/>
            <person name="Liachko I."/>
            <person name="Sullivan S."/>
            <person name="Sone E.D."/>
            <person name="Koren S."/>
            <person name="Silverstein K.A.T."/>
            <person name="Beckman K.B."/>
            <person name="Gohl D.M."/>
        </authorList>
    </citation>
    <scope>NUCLEOTIDE SEQUENCE</scope>
    <source>
        <strain evidence="7">Duluth1</strain>
        <tissue evidence="7">Whole animal</tissue>
    </source>
</reference>
<evidence type="ECO:0000313" key="8">
    <source>
        <dbReference type="Proteomes" id="UP000828390"/>
    </source>
</evidence>
<dbReference type="EMBL" id="JAIWYP010000005">
    <property type="protein sequence ID" value="KAH3828773.1"/>
    <property type="molecule type" value="Genomic_DNA"/>
</dbReference>
<evidence type="ECO:0000256" key="2">
    <source>
        <dbReference type="ARBA" id="ARBA00023157"/>
    </source>
</evidence>
<feature type="domain" description="Ig-like" evidence="6">
    <location>
        <begin position="31"/>
        <end position="107"/>
    </location>
</feature>
<feature type="signal peptide" evidence="5">
    <location>
        <begin position="1"/>
        <end position="18"/>
    </location>
</feature>
<evidence type="ECO:0000313" key="7">
    <source>
        <dbReference type="EMBL" id="KAH3828773.1"/>
    </source>
</evidence>
<accession>A0A9D4H560</accession>
<dbReference type="PANTHER" id="PTHR44337:SF20">
    <property type="entry name" value="CARCINOEMBRYONIC ANTIGEN-RELATED CELL ADHESION MOLECULE 5-RELATED"/>
    <property type="match status" value="1"/>
</dbReference>
<protein>
    <recommendedName>
        <fullName evidence="6">Ig-like domain-containing protein</fullName>
    </recommendedName>
</protein>
<proteinExistence type="predicted"/>
<dbReference type="PANTHER" id="PTHR44337">
    <property type="entry name" value="CARCINOEMBRYONIC ANTIGEN-RELATED CELL ADHESION MOLECULE 8"/>
    <property type="match status" value="1"/>
</dbReference>
<feature type="chain" id="PRO_5038603077" description="Ig-like domain-containing protein" evidence="5">
    <location>
        <begin position="19"/>
        <end position="145"/>
    </location>
</feature>
<evidence type="ECO:0000259" key="6">
    <source>
        <dbReference type="PROSITE" id="PS50835"/>
    </source>
</evidence>
<evidence type="ECO:0000256" key="4">
    <source>
        <dbReference type="ARBA" id="ARBA00023319"/>
    </source>
</evidence>
<dbReference type="InterPro" id="IPR007110">
    <property type="entry name" value="Ig-like_dom"/>
</dbReference>
<keyword evidence="2" id="KW-1015">Disulfide bond</keyword>
<keyword evidence="3" id="KW-0325">Glycoprotein</keyword>
<dbReference type="PROSITE" id="PS50835">
    <property type="entry name" value="IG_LIKE"/>
    <property type="match status" value="1"/>
</dbReference>
<gene>
    <name evidence="7" type="ORF">DPMN_130756</name>
</gene>
<sequence>MTLYYVLISGLWISCCYSQATTGPHSMSVYPSNLFYSVSEWNTITDIHCTASCSPSPCMFSWERAGVEVSNTSVLTLGSVTRDEEGQYLCTARNTQSDATNTSRLIVVTVIYGPDSITLYPPDRIYNLLEGNSLTNITCSADCYP</sequence>
<reference evidence="7" key="2">
    <citation type="submission" date="2020-11" db="EMBL/GenBank/DDBJ databases">
        <authorList>
            <person name="McCartney M.A."/>
            <person name="Auch B."/>
            <person name="Kono T."/>
            <person name="Mallez S."/>
            <person name="Becker A."/>
            <person name="Gohl D.M."/>
            <person name="Silverstein K.A.T."/>
            <person name="Koren S."/>
            <person name="Bechman K.B."/>
            <person name="Herman A."/>
            <person name="Abrahante J.E."/>
            <person name="Garbe J."/>
        </authorList>
    </citation>
    <scope>NUCLEOTIDE SEQUENCE</scope>
    <source>
        <strain evidence="7">Duluth1</strain>
        <tissue evidence="7">Whole animal</tissue>
    </source>
</reference>
<evidence type="ECO:0000256" key="1">
    <source>
        <dbReference type="ARBA" id="ARBA00022729"/>
    </source>
</evidence>
<dbReference type="Gene3D" id="2.60.40.10">
    <property type="entry name" value="Immunoglobulins"/>
    <property type="match status" value="1"/>
</dbReference>
<dbReference type="InterPro" id="IPR052598">
    <property type="entry name" value="IgSF_CEA-related"/>
</dbReference>
<evidence type="ECO:0000256" key="3">
    <source>
        <dbReference type="ARBA" id="ARBA00023180"/>
    </source>
</evidence>
<dbReference type="InterPro" id="IPR036179">
    <property type="entry name" value="Ig-like_dom_sf"/>
</dbReference>
<organism evidence="7 8">
    <name type="scientific">Dreissena polymorpha</name>
    <name type="common">Zebra mussel</name>
    <name type="synonym">Mytilus polymorpha</name>
    <dbReference type="NCBI Taxonomy" id="45954"/>
    <lineage>
        <taxon>Eukaryota</taxon>
        <taxon>Metazoa</taxon>
        <taxon>Spiralia</taxon>
        <taxon>Lophotrochozoa</taxon>
        <taxon>Mollusca</taxon>
        <taxon>Bivalvia</taxon>
        <taxon>Autobranchia</taxon>
        <taxon>Heteroconchia</taxon>
        <taxon>Euheterodonta</taxon>
        <taxon>Imparidentia</taxon>
        <taxon>Neoheterodontei</taxon>
        <taxon>Myida</taxon>
        <taxon>Dreissenoidea</taxon>
        <taxon>Dreissenidae</taxon>
        <taxon>Dreissena</taxon>
    </lineage>
</organism>
<dbReference type="AlphaFoldDB" id="A0A9D4H560"/>